<reference evidence="2" key="1">
    <citation type="journal article" date="2019" name="Int. J. Syst. Evol. Microbiol.">
        <title>The Global Catalogue of Microorganisms (GCM) 10K type strain sequencing project: providing services to taxonomists for standard genome sequencing and annotation.</title>
        <authorList>
            <consortium name="The Broad Institute Genomics Platform"/>
            <consortium name="The Broad Institute Genome Sequencing Center for Infectious Disease"/>
            <person name="Wu L."/>
            <person name="Ma J."/>
        </authorList>
    </citation>
    <scope>NUCLEOTIDE SEQUENCE [LARGE SCALE GENOMIC DNA]</scope>
    <source>
        <strain evidence="2">CCUG 66188</strain>
    </source>
</reference>
<keyword evidence="2" id="KW-1185">Reference proteome</keyword>
<evidence type="ECO:0000313" key="2">
    <source>
        <dbReference type="Proteomes" id="UP001596353"/>
    </source>
</evidence>
<sequence>MLSGPGYARMERYDNERAADLRTLGDYHRCLLEREEDSEGSNAPRYCSGFEQAPELTDPASGAPYRFTRLGPQAFKVCATFQTEALRDASDRRYSQLVFEGDEGCVIYGQGTGAEAPDATLKWTTE</sequence>
<dbReference type="Proteomes" id="UP001596353">
    <property type="component" value="Unassembled WGS sequence"/>
</dbReference>
<gene>
    <name evidence="1" type="ORF">ACFQFQ_06270</name>
</gene>
<name>A0ABW2B2R9_9RHOB</name>
<protein>
    <submittedName>
        <fullName evidence="1">Uncharacterized protein</fullName>
    </submittedName>
</protein>
<accession>A0ABW2B2R9</accession>
<dbReference type="EMBL" id="JBHSWG010000001">
    <property type="protein sequence ID" value="MFC6759188.1"/>
    <property type="molecule type" value="Genomic_DNA"/>
</dbReference>
<proteinExistence type="predicted"/>
<comment type="caution">
    <text evidence="1">The sequence shown here is derived from an EMBL/GenBank/DDBJ whole genome shotgun (WGS) entry which is preliminary data.</text>
</comment>
<evidence type="ECO:0000313" key="1">
    <source>
        <dbReference type="EMBL" id="MFC6759188.1"/>
    </source>
</evidence>
<organism evidence="1 2">
    <name type="scientific">Sulfitobacter porphyrae</name>
    <dbReference type="NCBI Taxonomy" id="1246864"/>
    <lineage>
        <taxon>Bacteria</taxon>
        <taxon>Pseudomonadati</taxon>
        <taxon>Pseudomonadota</taxon>
        <taxon>Alphaproteobacteria</taxon>
        <taxon>Rhodobacterales</taxon>
        <taxon>Roseobacteraceae</taxon>
        <taxon>Sulfitobacter</taxon>
    </lineage>
</organism>